<feature type="transmembrane region" description="Helical" evidence="10">
    <location>
        <begin position="439"/>
        <end position="457"/>
    </location>
</feature>
<feature type="transmembrane region" description="Helical" evidence="10">
    <location>
        <begin position="495"/>
        <end position="514"/>
    </location>
</feature>
<keyword evidence="4 10" id="KW-0812">Transmembrane</keyword>
<comment type="catalytic activity">
    <reaction evidence="8">
        <text>fluoride(in) = fluoride(out)</text>
        <dbReference type="Rhea" id="RHEA:76159"/>
        <dbReference type="ChEBI" id="CHEBI:17051"/>
    </reaction>
    <physiologicalReaction direction="left-to-right" evidence="8">
        <dbReference type="Rhea" id="RHEA:76160"/>
    </physiologicalReaction>
</comment>
<feature type="transmembrane region" description="Helical" evidence="10">
    <location>
        <begin position="469"/>
        <end position="488"/>
    </location>
</feature>
<evidence type="ECO:0000313" key="12">
    <source>
        <dbReference type="Proteomes" id="UP000241462"/>
    </source>
</evidence>
<dbReference type="STRING" id="2025994.A0A2T3A5Q1"/>
<evidence type="ECO:0000256" key="5">
    <source>
        <dbReference type="ARBA" id="ARBA00022989"/>
    </source>
</evidence>
<feature type="region of interest" description="Disordered" evidence="9">
    <location>
        <begin position="192"/>
        <end position="229"/>
    </location>
</feature>
<comment type="subcellular location">
    <subcellularLocation>
        <location evidence="2">Cell membrane</location>
        <topology evidence="2">Multi-pass membrane protein</topology>
    </subcellularLocation>
</comment>
<sequence>MRRSVDPYQPQLPRTLHQARRPSRDNGDAAATRFAVPTYYGSLDEVETPPLSVDDIVEPQGLAAAARGYGNQPLTSPSRSSRQTYEYQLDRPSSKPNATSSARHDRASRSKVNDNTQNDAAGVLRQLRSSVSRLSPGSWSSESPSERRGSRQSADNYDVPDSWLNLGEIADTAPVENIDEQPVYRHRDLEDERAGREQDMQGAVNVRTRSSVKEGGVPEDAEEKSGQLQQQHEFSVSRAATQFYTVSYLIFFSFLGTLARLGLQWLTDYPGAPVFPSVWFNFGGSLVMGFLSEDRMLFRNEWGTPKYEHAIQKAKNAERYGPDVPAVDLVAAKKAHQATKKTIPLYIGLATGFCGSFTSFSSFIRDIFLALSNDLAAPGTSTTVPRNGGDSFMALLAVILITVAASLSGLFAGAHLAIASQSYVPSLPYRLTRVVVDKLVVFLAWGCWVGALVLTILPPHNYWRGDATFALLFAPIGCLARFYISLLLNSRNPAFPLGTLTVNVFGTAILGMAYDLQRVPLGGVVGCQALQGIEDGFCGCLTTVSTWVSELASLRRRHAYVYGAASVLTSFAVMVIVLGSLRWTWGFAPLQCVH</sequence>
<keyword evidence="12" id="KW-1185">Reference proteome</keyword>
<keyword evidence="6 10" id="KW-0472">Membrane</keyword>
<feature type="transmembrane region" description="Helical" evidence="10">
    <location>
        <begin position="343"/>
        <end position="364"/>
    </location>
</feature>
<feature type="region of interest" description="Disordered" evidence="9">
    <location>
        <begin position="1"/>
        <end position="32"/>
    </location>
</feature>
<dbReference type="PANTHER" id="PTHR28259:SF1">
    <property type="entry name" value="FLUORIDE EXPORT PROTEIN 1-RELATED"/>
    <property type="match status" value="1"/>
</dbReference>
<feature type="compositionally biased region" description="Basic and acidic residues" evidence="9">
    <location>
        <begin position="102"/>
        <end position="112"/>
    </location>
</feature>
<dbReference type="Proteomes" id="UP000241462">
    <property type="component" value="Unassembled WGS sequence"/>
</dbReference>
<dbReference type="InterPro" id="IPR003691">
    <property type="entry name" value="FluC"/>
</dbReference>
<proteinExistence type="inferred from homology"/>
<keyword evidence="3" id="KW-1003">Cell membrane</keyword>
<comment type="similarity">
    <text evidence="7">Belongs to the fluoride channel Fluc/FEX (TC 1.A.43) family.</text>
</comment>
<dbReference type="AlphaFoldDB" id="A0A2T3A5Q1"/>
<comment type="function">
    <text evidence="1">Fluoride channel required for the rapid expulsion of cytoplasmic fluoride.</text>
</comment>
<dbReference type="GO" id="GO:0005886">
    <property type="term" value="C:plasma membrane"/>
    <property type="evidence" value="ECO:0007669"/>
    <property type="project" value="UniProtKB-SubCell"/>
</dbReference>
<feature type="compositionally biased region" description="Low complexity" evidence="9">
    <location>
        <begin position="123"/>
        <end position="143"/>
    </location>
</feature>
<evidence type="ECO:0000256" key="8">
    <source>
        <dbReference type="ARBA" id="ARBA00035585"/>
    </source>
</evidence>
<feature type="compositionally biased region" description="Polar residues" evidence="9">
    <location>
        <begin position="72"/>
        <end position="86"/>
    </location>
</feature>
<evidence type="ECO:0000313" key="11">
    <source>
        <dbReference type="EMBL" id="PSR83319.1"/>
    </source>
</evidence>
<dbReference type="OrthoDB" id="409792at2759"/>
<dbReference type="Pfam" id="PF02537">
    <property type="entry name" value="CRCB"/>
    <property type="match status" value="2"/>
</dbReference>
<dbReference type="PANTHER" id="PTHR28259">
    <property type="entry name" value="FLUORIDE EXPORT PROTEIN 1-RELATED"/>
    <property type="match status" value="1"/>
</dbReference>
<evidence type="ECO:0000256" key="2">
    <source>
        <dbReference type="ARBA" id="ARBA00004651"/>
    </source>
</evidence>
<evidence type="ECO:0000256" key="4">
    <source>
        <dbReference type="ARBA" id="ARBA00022692"/>
    </source>
</evidence>
<keyword evidence="5 10" id="KW-1133">Transmembrane helix</keyword>
<feature type="transmembrane region" description="Helical" evidence="10">
    <location>
        <begin position="274"/>
        <end position="291"/>
    </location>
</feature>
<feature type="transmembrane region" description="Helical" evidence="10">
    <location>
        <begin position="243"/>
        <end position="262"/>
    </location>
</feature>
<evidence type="ECO:0000256" key="7">
    <source>
        <dbReference type="ARBA" id="ARBA00035120"/>
    </source>
</evidence>
<evidence type="ECO:0000256" key="6">
    <source>
        <dbReference type="ARBA" id="ARBA00023136"/>
    </source>
</evidence>
<dbReference type="EMBL" id="KZ678462">
    <property type="protein sequence ID" value="PSR83319.1"/>
    <property type="molecule type" value="Genomic_DNA"/>
</dbReference>
<evidence type="ECO:0000256" key="9">
    <source>
        <dbReference type="SAM" id="MobiDB-lite"/>
    </source>
</evidence>
<accession>A0A2T3A5Q1</accession>
<feature type="transmembrane region" description="Helical" evidence="10">
    <location>
        <begin position="392"/>
        <end position="418"/>
    </location>
</feature>
<gene>
    <name evidence="11" type="ORF">BD289DRAFT_436143</name>
</gene>
<feature type="region of interest" description="Disordered" evidence="9">
    <location>
        <begin position="67"/>
        <end position="159"/>
    </location>
</feature>
<evidence type="ECO:0000256" key="10">
    <source>
        <dbReference type="SAM" id="Phobius"/>
    </source>
</evidence>
<reference evidence="11 12" key="1">
    <citation type="journal article" date="2018" name="Mycol. Prog.">
        <title>Coniella lustricola, a new species from submerged detritus.</title>
        <authorList>
            <person name="Raudabaugh D.B."/>
            <person name="Iturriaga T."/>
            <person name="Carver A."/>
            <person name="Mondo S."/>
            <person name="Pangilinan J."/>
            <person name="Lipzen A."/>
            <person name="He G."/>
            <person name="Amirebrahimi M."/>
            <person name="Grigoriev I.V."/>
            <person name="Miller A.N."/>
        </authorList>
    </citation>
    <scope>NUCLEOTIDE SEQUENCE [LARGE SCALE GENOMIC DNA]</scope>
    <source>
        <strain evidence="11 12">B22-T-1</strain>
    </source>
</reference>
<protein>
    <submittedName>
        <fullName evidence="11">CrcB-like protein-domain-containing protein</fullName>
    </submittedName>
</protein>
<name>A0A2T3A5Q1_9PEZI</name>
<evidence type="ECO:0000256" key="3">
    <source>
        <dbReference type="ARBA" id="ARBA00022475"/>
    </source>
</evidence>
<organism evidence="11 12">
    <name type="scientific">Coniella lustricola</name>
    <dbReference type="NCBI Taxonomy" id="2025994"/>
    <lineage>
        <taxon>Eukaryota</taxon>
        <taxon>Fungi</taxon>
        <taxon>Dikarya</taxon>
        <taxon>Ascomycota</taxon>
        <taxon>Pezizomycotina</taxon>
        <taxon>Sordariomycetes</taxon>
        <taxon>Sordariomycetidae</taxon>
        <taxon>Diaporthales</taxon>
        <taxon>Schizoparmaceae</taxon>
        <taxon>Coniella</taxon>
    </lineage>
</organism>
<evidence type="ECO:0000256" key="1">
    <source>
        <dbReference type="ARBA" id="ARBA00002598"/>
    </source>
</evidence>
<dbReference type="InParanoid" id="A0A2T3A5Q1"/>
<dbReference type="GO" id="GO:1903425">
    <property type="term" value="F:fluoride transmembrane transporter activity"/>
    <property type="evidence" value="ECO:0007669"/>
    <property type="project" value="TreeGrafter"/>
</dbReference>
<feature type="transmembrane region" description="Helical" evidence="10">
    <location>
        <begin position="559"/>
        <end position="581"/>
    </location>
</feature>